<dbReference type="Pfam" id="PF08538">
    <property type="entry name" value="DUF1749"/>
    <property type="match status" value="1"/>
</dbReference>
<feature type="chain" id="PRO_5045780064" evidence="1">
    <location>
        <begin position="27"/>
        <end position="294"/>
    </location>
</feature>
<feature type="signal peptide" evidence="1">
    <location>
        <begin position="1"/>
        <end position="26"/>
    </location>
</feature>
<gene>
    <name evidence="2" type="ORF">NR989_08325</name>
</gene>
<protein>
    <submittedName>
        <fullName evidence="2">Alpha/beta hydrolase</fullName>
    </submittedName>
</protein>
<dbReference type="RefSeq" id="WP_275594275.1">
    <property type="nucleotide sequence ID" value="NZ_CP102381.1"/>
</dbReference>
<evidence type="ECO:0000256" key="1">
    <source>
        <dbReference type="SAM" id="SignalP"/>
    </source>
</evidence>
<dbReference type="Proteomes" id="UP001222275">
    <property type="component" value="Chromosome"/>
</dbReference>
<keyword evidence="3" id="KW-1185">Reference proteome</keyword>
<dbReference type="GO" id="GO:0016787">
    <property type="term" value="F:hydrolase activity"/>
    <property type="evidence" value="ECO:0007669"/>
    <property type="project" value="UniProtKB-KW"/>
</dbReference>
<keyword evidence="1" id="KW-0732">Signal</keyword>
<name>A0ABY8C7S3_9GAMM</name>
<reference evidence="2 3" key="1">
    <citation type="submission" date="2022-06" db="EMBL/GenBank/DDBJ databases">
        <title>Thiomicrohabdus sp. nov, an obligately chemolithoautotrophic, sulfur-oxidizing bacterium isolated from beach of Guanyin Mountain. Amoy.</title>
        <authorList>
            <person name="Zhu H."/>
        </authorList>
    </citation>
    <scope>NUCLEOTIDE SEQUENCE [LARGE SCALE GENOMIC DNA]</scope>
    <source>
        <strain evidence="2 3">XGS-01</strain>
    </source>
</reference>
<dbReference type="SUPFAM" id="SSF53474">
    <property type="entry name" value="alpha/beta-Hydrolases"/>
    <property type="match status" value="1"/>
</dbReference>
<dbReference type="InterPro" id="IPR013744">
    <property type="entry name" value="SidJ"/>
</dbReference>
<evidence type="ECO:0000313" key="3">
    <source>
        <dbReference type="Proteomes" id="UP001222275"/>
    </source>
</evidence>
<dbReference type="InterPro" id="IPR029058">
    <property type="entry name" value="AB_hydrolase_fold"/>
</dbReference>
<dbReference type="EMBL" id="CP102381">
    <property type="protein sequence ID" value="WEJ62018.1"/>
    <property type="molecule type" value="Genomic_DNA"/>
</dbReference>
<keyword evidence="2" id="KW-0378">Hydrolase</keyword>
<evidence type="ECO:0000313" key="2">
    <source>
        <dbReference type="EMBL" id="WEJ62018.1"/>
    </source>
</evidence>
<dbReference type="Gene3D" id="3.40.50.1820">
    <property type="entry name" value="alpha/beta hydrolase"/>
    <property type="match status" value="1"/>
</dbReference>
<accession>A0ABY8C7S3</accession>
<proteinExistence type="predicted"/>
<sequence length="294" mass="33254">MTIQKFKLLTISIISVLLSFSSLSYAQTISHHIKSVNIEAEADYLSADIDKPAVIIIHGFLTTNKFHTIGSMAKALQDEGFSTLTPTLTLDINKRKSSIKCNSVHTHTLEKDVLEIKEWVEWLKSKGHKKVIVVGHSSGSQELLEYLNKYPSPTIKGAVFTSLFYLSGKELGTLENEIVFAEDLLAKKENRPSKYSFLFCKNNYFATPESYLSYMKLDRNYVLSLLENLKVPSYTIMGSADKRYLSVGENWLNDLENTGTNLITVEGANHFFSSEHEFDLQDHLVEIIKQLSDN</sequence>
<organism evidence="2 3">
    <name type="scientific">Thiomicrorhabdus lithotrophica</name>
    <dbReference type="NCBI Taxonomy" id="2949997"/>
    <lineage>
        <taxon>Bacteria</taxon>
        <taxon>Pseudomonadati</taxon>
        <taxon>Pseudomonadota</taxon>
        <taxon>Gammaproteobacteria</taxon>
        <taxon>Thiotrichales</taxon>
        <taxon>Piscirickettsiaceae</taxon>
        <taxon>Thiomicrorhabdus</taxon>
    </lineage>
</organism>